<feature type="binding site" evidence="5">
    <location>
        <position position="413"/>
    </location>
    <ligand>
        <name>L-glutamate</name>
        <dbReference type="ChEBI" id="CHEBI:29985"/>
    </ligand>
</feature>
<reference evidence="7" key="1">
    <citation type="submission" date="2021-08" db="EMBL/GenBank/DDBJ databases">
        <title>Hoeflea bacterium WL0058 sp. nov., isolated from the sediment.</title>
        <authorList>
            <person name="Wang L."/>
            <person name="Zhang D."/>
        </authorList>
    </citation>
    <scope>NUCLEOTIDE SEQUENCE</scope>
    <source>
        <strain evidence="7">WL0058</strain>
    </source>
</reference>
<dbReference type="InterPro" id="IPR043137">
    <property type="entry name" value="GGT_ssub_C"/>
</dbReference>
<comment type="pathway">
    <text evidence="6">Sulfur metabolism; glutathione metabolism.</text>
</comment>
<accession>A0AAE2ZLQ9</accession>
<dbReference type="NCBIfam" id="TIGR00066">
    <property type="entry name" value="g_glut_trans"/>
    <property type="match status" value="1"/>
</dbReference>
<dbReference type="InterPro" id="IPR052896">
    <property type="entry name" value="GGT-like_enzyme"/>
</dbReference>
<keyword evidence="6" id="KW-0865">Zymogen</keyword>
<keyword evidence="6" id="KW-0317">Glutathione biosynthesis</keyword>
<sequence length="508" mass="54286">MAATSHPLATLAAVDILRSGGNCVDAAIAAVALQSVMEPQMTGIGGDCFALLALDGREPVAINGSGPAPAALTAHALRDAGLTQIPPDSAHAVTVPGAIDTWCALVSKYGRFDMERILAPAIAAARDGFCVTPRVAYDWNKSRDRISHHAPCRTAFLPDGKAPLEGERFRQPALAETLQRIAMEGRDAFYAGDIAEEMVGVLRQAGGLHTLEDFESFSSFETEPITAPYKGYELMECPPNGQGLAALLIARILDGFAFSEMSEADRIHVLAEACKIGYAMRDAVICDPRSHPVDVEAILCDNTIARLRKQIDMGRATPAKPWEGPTHKDTVYLSVVDADGNAISLINSIFDSFGSGIYAPESGVLFQNRGSGFSLQEGHPNEVEGGKLPFHTIIPAMLMKHGKPVLSFGVMGGQYQAAGQAHFLSQLIDIGLDPQMANEAPRSFCFDGTLKLETTISEDVRADLDSRGHKTAWADEPIGGCQAIWIDRERGLLLGASDHRKDGIALGV</sequence>
<comment type="caution">
    <text evidence="7">The sequence shown here is derived from an EMBL/GenBank/DDBJ whole genome shotgun (WGS) entry which is preliminary data.</text>
</comment>
<comment type="catalytic activity">
    <reaction evidence="3 6">
        <text>an N-terminal (5-L-glutamyl)-[peptide] + an alpha-amino acid = 5-L-glutamyl amino acid + an N-terminal L-alpha-aminoacyl-[peptide]</text>
        <dbReference type="Rhea" id="RHEA:23904"/>
        <dbReference type="Rhea" id="RHEA-COMP:9780"/>
        <dbReference type="Rhea" id="RHEA-COMP:9795"/>
        <dbReference type="ChEBI" id="CHEBI:77644"/>
        <dbReference type="ChEBI" id="CHEBI:78597"/>
        <dbReference type="ChEBI" id="CHEBI:78599"/>
        <dbReference type="ChEBI" id="CHEBI:78608"/>
        <dbReference type="EC" id="2.3.2.2"/>
    </reaction>
</comment>
<evidence type="ECO:0000313" key="7">
    <source>
        <dbReference type="EMBL" id="MBW8637186.1"/>
    </source>
</evidence>
<dbReference type="GO" id="GO:0006751">
    <property type="term" value="P:glutathione catabolic process"/>
    <property type="evidence" value="ECO:0007669"/>
    <property type="project" value="UniProtKB-UniRule"/>
</dbReference>
<comment type="similarity">
    <text evidence="6">Belongs to the gamma-glutamyltransferase family.</text>
</comment>
<evidence type="ECO:0000256" key="5">
    <source>
        <dbReference type="PIRSR" id="PIRSR600101-2"/>
    </source>
</evidence>
<proteinExistence type="inferred from homology"/>
<dbReference type="GO" id="GO:0006750">
    <property type="term" value="P:glutathione biosynthetic process"/>
    <property type="evidence" value="ECO:0007669"/>
    <property type="project" value="UniProtKB-KW"/>
</dbReference>
<evidence type="ECO:0000256" key="4">
    <source>
        <dbReference type="PIRSR" id="PIRSR600101-1"/>
    </source>
</evidence>
<dbReference type="InterPro" id="IPR000101">
    <property type="entry name" value="GGT_peptidase"/>
</dbReference>
<dbReference type="Pfam" id="PF01019">
    <property type="entry name" value="G_glu_transpept"/>
    <property type="match status" value="1"/>
</dbReference>
<dbReference type="Gene3D" id="1.10.246.130">
    <property type="match status" value="1"/>
</dbReference>
<dbReference type="PANTHER" id="PTHR43881:SF5">
    <property type="entry name" value="GAMMA-GLUTAMYLTRANSPEPTIDASE"/>
    <property type="match status" value="1"/>
</dbReference>
<comment type="catalytic activity">
    <reaction evidence="2 6">
        <text>glutathione + H2O = L-cysteinylglycine + L-glutamate</text>
        <dbReference type="Rhea" id="RHEA:28807"/>
        <dbReference type="ChEBI" id="CHEBI:15377"/>
        <dbReference type="ChEBI" id="CHEBI:29985"/>
        <dbReference type="ChEBI" id="CHEBI:57925"/>
        <dbReference type="ChEBI" id="CHEBI:61694"/>
        <dbReference type="EC" id="3.4.19.13"/>
    </reaction>
</comment>
<evidence type="ECO:0000256" key="1">
    <source>
        <dbReference type="ARBA" id="ARBA00001049"/>
    </source>
</evidence>
<dbReference type="RefSeq" id="WP_220227919.1">
    <property type="nucleotide sequence ID" value="NZ_JAICBX010000002.1"/>
</dbReference>
<dbReference type="AlphaFoldDB" id="A0AAE2ZLQ9"/>
<feature type="active site" description="Nucleophile" evidence="4">
    <location>
        <position position="330"/>
    </location>
</feature>
<keyword evidence="6" id="KW-0378">Hydrolase</keyword>
<dbReference type="Proteomes" id="UP001196509">
    <property type="component" value="Unassembled WGS sequence"/>
</dbReference>
<dbReference type="InterPro" id="IPR043138">
    <property type="entry name" value="GGT_lsub"/>
</dbReference>
<evidence type="ECO:0000256" key="6">
    <source>
        <dbReference type="RuleBase" id="RU368036"/>
    </source>
</evidence>
<protein>
    <recommendedName>
        <fullName evidence="6">Glutathione hydrolase proenzyme</fullName>
        <ecNumber evidence="6">2.3.2.2</ecNumber>
        <ecNumber evidence="6">3.4.19.13</ecNumber>
    </recommendedName>
    <component>
        <recommendedName>
            <fullName evidence="6">Glutathione hydrolase large chain</fullName>
        </recommendedName>
    </component>
    <component>
        <recommendedName>
            <fullName evidence="6">Glutathione hydrolase small chain</fullName>
        </recommendedName>
    </component>
</protein>
<name>A0AAE2ZLQ9_9HYPH</name>
<dbReference type="Gene3D" id="3.60.20.40">
    <property type="match status" value="1"/>
</dbReference>
<dbReference type="GO" id="GO:0103068">
    <property type="term" value="F:leukotriene C4 gamma-glutamyl transferase activity"/>
    <property type="evidence" value="ECO:0007669"/>
    <property type="project" value="UniProtKB-EC"/>
</dbReference>
<comment type="PTM">
    <text evidence="6">Cleaved by autocatalysis into a large and a small subunit.</text>
</comment>
<comment type="subunit">
    <text evidence="6">This enzyme consists of two polypeptide chains, which are synthesized in precursor form from a single polypeptide.</text>
</comment>
<dbReference type="SUPFAM" id="SSF56235">
    <property type="entry name" value="N-terminal nucleophile aminohydrolases (Ntn hydrolases)"/>
    <property type="match status" value="1"/>
</dbReference>
<dbReference type="PRINTS" id="PR01210">
    <property type="entry name" value="GGTRANSPTASE"/>
</dbReference>
<keyword evidence="8" id="KW-1185">Reference proteome</keyword>
<comment type="catalytic activity">
    <reaction evidence="1 6">
        <text>an S-substituted glutathione + H2O = an S-substituted L-cysteinylglycine + L-glutamate</text>
        <dbReference type="Rhea" id="RHEA:59468"/>
        <dbReference type="ChEBI" id="CHEBI:15377"/>
        <dbReference type="ChEBI" id="CHEBI:29985"/>
        <dbReference type="ChEBI" id="CHEBI:90779"/>
        <dbReference type="ChEBI" id="CHEBI:143103"/>
        <dbReference type="EC" id="3.4.19.13"/>
    </reaction>
</comment>
<evidence type="ECO:0000256" key="2">
    <source>
        <dbReference type="ARBA" id="ARBA00001089"/>
    </source>
</evidence>
<dbReference type="InterPro" id="IPR029055">
    <property type="entry name" value="Ntn_hydrolases_N"/>
</dbReference>
<dbReference type="EMBL" id="JAICBX010000002">
    <property type="protein sequence ID" value="MBW8637186.1"/>
    <property type="molecule type" value="Genomic_DNA"/>
</dbReference>
<gene>
    <name evidence="7" type="primary">ggt</name>
    <name evidence="7" type="ORF">K1W69_08305</name>
</gene>
<organism evidence="7 8">
    <name type="scientific">Flavimaribacter sediminis</name>
    <dbReference type="NCBI Taxonomy" id="2865987"/>
    <lineage>
        <taxon>Bacteria</taxon>
        <taxon>Pseudomonadati</taxon>
        <taxon>Pseudomonadota</taxon>
        <taxon>Alphaproteobacteria</taxon>
        <taxon>Hyphomicrobiales</taxon>
        <taxon>Rhizobiaceae</taxon>
        <taxon>Flavimaribacter</taxon>
    </lineage>
</organism>
<dbReference type="EC" id="2.3.2.2" evidence="6"/>
<evidence type="ECO:0000256" key="3">
    <source>
        <dbReference type="ARBA" id="ARBA00047417"/>
    </source>
</evidence>
<evidence type="ECO:0000313" key="8">
    <source>
        <dbReference type="Proteomes" id="UP001196509"/>
    </source>
</evidence>
<dbReference type="PANTHER" id="PTHR43881">
    <property type="entry name" value="GAMMA-GLUTAMYLTRANSPEPTIDASE (AFU_ORTHOLOGUE AFUA_4G13580)"/>
    <property type="match status" value="1"/>
</dbReference>
<dbReference type="GO" id="GO:0036374">
    <property type="term" value="F:glutathione hydrolase activity"/>
    <property type="evidence" value="ECO:0007669"/>
    <property type="project" value="UniProtKB-UniRule"/>
</dbReference>
<dbReference type="EC" id="3.4.19.13" evidence="6"/>
<keyword evidence="6 7" id="KW-0808">Transferase</keyword>
<keyword evidence="6 7" id="KW-0012">Acyltransferase</keyword>